<name>A0A397NIQ8_9SPHN</name>
<organism evidence="3 4">
    <name type="scientific">Hephaestia caeni</name>
    <dbReference type="NCBI Taxonomy" id="645617"/>
    <lineage>
        <taxon>Bacteria</taxon>
        <taxon>Pseudomonadati</taxon>
        <taxon>Pseudomonadota</taxon>
        <taxon>Alphaproteobacteria</taxon>
        <taxon>Sphingomonadales</taxon>
        <taxon>Sphingomonadaceae</taxon>
        <taxon>Hephaestia</taxon>
    </lineage>
</organism>
<dbReference type="Gene3D" id="3.50.50.60">
    <property type="entry name" value="FAD/NAD(P)-binding domain"/>
    <property type="match status" value="1"/>
</dbReference>
<feature type="active site" evidence="1">
    <location>
        <position position="87"/>
    </location>
</feature>
<gene>
    <name evidence="3" type="ORF">DFR49_4170</name>
</gene>
<dbReference type="InterPro" id="IPR050816">
    <property type="entry name" value="Flavin-dep_Halogenase_NPB"/>
</dbReference>
<evidence type="ECO:0000256" key="1">
    <source>
        <dbReference type="PIRSR" id="PIRSR011396-1"/>
    </source>
</evidence>
<keyword evidence="2" id="KW-0274">FAD</keyword>
<dbReference type="Proteomes" id="UP000266568">
    <property type="component" value="Unassembled WGS sequence"/>
</dbReference>
<evidence type="ECO:0000256" key="2">
    <source>
        <dbReference type="PIRSR" id="PIRSR011396-2"/>
    </source>
</evidence>
<reference evidence="3 4" key="1">
    <citation type="submission" date="2018-08" db="EMBL/GenBank/DDBJ databases">
        <title>Genomic Encyclopedia of Type Strains, Phase IV (KMG-IV): sequencing the most valuable type-strain genomes for metagenomic binning, comparative biology and taxonomic classification.</title>
        <authorList>
            <person name="Goeker M."/>
        </authorList>
    </citation>
    <scope>NUCLEOTIDE SEQUENCE [LARGE SCALE GENOMIC DNA]</scope>
    <source>
        <strain evidence="3 4">DSM 25527</strain>
    </source>
</reference>
<feature type="binding site" evidence="2">
    <location>
        <position position="354"/>
    </location>
    <ligand>
        <name>FAD</name>
        <dbReference type="ChEBI" id="CHEBI:57692"/>
    </ligand>
</feature>
<feature type="binding site" evidence="2">
    <location>
        <position position="341"/>
    </location>
    <ligand>
        <name>FAD</name>
        <dbReference type="ChEBI" id="CHEBI:57692"/>
    </ligand>
</feature>
<proteinExistence type="predicted"/>
<evidence type="ECO:0000313" key="3">
    <source>
        <dbReference type="EMBL" id="RIA35393.1"/>
    </source>
</evidence>
<dbReference type="InterPro" id="IPR033856">
    <property type="entry name" value="Trp_halogen"/>
</dbReference>
<feature type="binding site" evidence="2">
    <location>
        <begin position="22"/>
        <end position="25"/>
    </location>
    <ligand>
        <name>FAD</name>
        <dbReference type="ChEBI" id="CHEBI:57692"/>
    </ligand>
</feature>
<dbReference type="EMBL" id="QXDC01000006">
    <property type="protein sequence ID" value="RIA35393.1"/>
    <property type="molecule type" value="Genomic_DNA"/>
</dbReference>
<keyword evidence="4" id="KW-1185">Reference proteome</keyword>
<comment type="caution">
    <text evidence="3">The sequence shown here is derived from an EMBL/GenBank/DDBJ whole genome shotgun (WGS) entry which is preliminary data.</text>
</comment>
<keyword evidence="2" id="KW-0285">Flavoprotein</keyword>
<dbReference type="Pfam" id="PF04820">
    <property type="entry name" value="Trp_halogenase"/>
    <property type="match status" value="1"/>
</dbReference>
<dbReference type="PANTHER" id="PTHR43747:SF4">
    <property type="entry name" value="FLAVIN-DEPENDENT TRYPTOPHAN HALOGENASE"/>
    <property type="match status" value="1"/>
</dbReference>
<dbReference type="SUPFAM" id="SSF51905">
    <property type="entry name" value="FAD/NAD(P)-binding domain"/>
    <property type="match status" value="1"/>
</dbReference>
<dbReference type="GO" id="GO:0000166">
    <property type="term" value="F:nucleotide binding"/>
    <property type="evidence" value="ECO:0007669"/>
    <property type="project" value="UniProtKB-KW"/>
</dbReference>
<keyword evidence="2" id="KW-0547">Nucleotide-binding</keyword>
<protein>
    <submittedName>
        <fullName evidence="3">Tryptophan halogenase</fullName>
    </submittedName>
</protein>
<dbReference type="AlphaFoldDB" id="A0A397NIQ8"/>
<accession>A0A397NIQ8</accession>
<dbReference type="GO" id="GO:0004497">
    <property type="term" value="F:monooxygenase activity"/>
    <property type="evidence" value="ECO:0007669"/>
    <property type="project" value="InterPro"/>
</dbReference>
<feature type="binding site" evidence="2">
    <location>
        <position position="87"/>
    </location>
    <ligand>
        <name>7-chloro-L-tryptophan</name>
        <dbReference type="ChEBI" id="CHEBI:58713"/>
    </ligand>
</feature>
<dbReference type="OrthoDB" id="5695497at2"/>
<dbReference type="PIRSF" id="PIRSF011396">
    <property type="entry name" value="Trp_halogenase"/>
    <property type="match status" value="1"/>
</dbReference>
<sequence>MSGDAAKDGAPGPIRRICIVGGGTAGWIAAAVLAHQYQGMIEVDLVESDDIGTVGVGESTIPPFLQLLAGLGVSESEFVMATQASFKLGIGFEDWGGPGHRYFHPFGTIGQMANARDFYQIWLRAAAGGEAPPLLAFAPAHAMAEAGKFMLPFKAPDTPIAGASYALHVDAKRVARFLRGFAEERGVTRHEGIVTEVATRPDGFVDRVILNDGRSIAVDFFIDCSGFRALLIGKTLGVGYTDWSHWLLCDRAVAVQTENVGPPPPYTLAVAQPAGWRWRIPLQHRTGNGHVYSSAHMSEDEATALLLDQVVGETVTNPLPLRFTSGVRERGWDKNVLSLGLASGFIEPLESTAIHLVYRGMEYFLRFLPGTDCAPELADEYNRRVTADYEEIRDFVILHYCLTGRRDTAFWRACVDMELPPSLAQRIALFRINGTIPEHVDPLFRSVSWQALMDGLGVRPRAYHPAIDRVAAGEVNRELGAMADALAGFVATLPAHEAFLARHCPAPAP</sequence>
<feature type="binding site" evidence="2">
    <location>
        <position position="194"/>
    </location>
    <ligand>
        <name>FAD</name>
        <dbReference type="ChEBI" id="CHEBI:57692"/>
    </ligand>
</feature>
<dbReference type="RefSeq" id="WP_119037552.1">
    <property type="nucleotide sequence ID" value="NZ_QXDC01000006.1"/>
</dbReference>
<dbReference type="InterPro" id="IPR036188">
    <property type="entry name" value="FAD/NAD-bd_sf"/>
</dbReference>
<dbReference type="PANTHER" id="PTHR43747">
    <property type="entry name" value="FAD-BINDING PROTEIN"/>
    <property type="match status" value="1"/>
</dbReference>
<evidence type="ECO:0000313" key="4">
    <source>
        <dbReference type="Proteomes" id="UP000266568"/>
    </source>
</evidence>
<dbReference type="InterPro" id="IPR006905">
    <property type="entry name" value="Flavin_halogenase"/>
</dbReference>
<feature type="binding site" evidence="2">
    <location>
        <position position="350"/>
    </location>
    <ligand>
        <name>FAD</name>
        <dbReference type="ChEBI" id="CHEBI:57692"/>
    </ligand>
</feature>